<evidence type="ECO:0000313" key="1">
    <source>
        <dbReference type="EMBL" id="XBC48499.1"/>
    </source>
</evidence>
<accession>A0AB74TXS3</accession>
<name>A0AB74TXS3_9LACT</name>
<protein>
    <recommendedName>
        <fullName evidence="2">HK97 gp10 family phage protein</fullName>
    </recommendedName>
</protein>
<reference evidence="1" key="1">
    <citation type="submission" date="2023-12" db="EMBL/GenBank/DDBJ databases">
        <title>Dolosigranulum savutii sp. nov. isolated from human upper respiratory samples collected in Botswana.</title>
        <authorList>
            <person name="Kelly M.S."/>
        </authorList>
    </citation>
    <scope>NUCLEOTIDE SEQUENCE</scope>
    <source>
        <strain evidence="1">MSK312</strain>
    </source>
</reference>
<organism evidence="1">
    <name type="scientific">Dolosigranulum savutiense</name>
    <dbReference type="NCBI Taxonomy" id="3110288"/>
    <lineage>
        <taxon>Bacteria</taxon>
        <taxon>Bacillati</taxon>
        <taxon>Bacillota</taxon>
        <taxon>Bacilli</taxon>
        <taxon>Lactobacillales</taxon>
        <taxon>Carnobacteriaceae</taxon>
        <taxon>Dolosigranulum</taxon>
    </lineage>
</organism>
<dbReference type="EMBL" id="CP142434">
    <property type="protein sequence ID" value="XBC48499.1"/>
    <property type="molecule type" value="Genomic_DNA"/>
</dbReference>
<sequence length="83" mass="9137">MSKVSVELNREGVRSLLRSAEMEGVVVEYASKIQRTAGAGYEQDSYKGRNRVNAMVYAETYQAKRDNLKHNTLLKATRGAGGG</sequence>
<dbReference type="AlphaFoldDB" id="A0AB74TXS3"/>
<evidence type="ECO:0008006" key="2">
    <source>
        <dbReference type="Google" id="ProtNLM"/>
    </source>
</evidence>
<gene>
    <name evidence="1" type="ORF">VUQ09_03655</name>
</gene>
<proteinExistence type="predicted"/>
<dbReference type="RefSeq" id="WP_347298482.1">
    <property type="nucleotide sequence ID" value="NZ_CP142434.1"/>
</dbReference>